<protein>
    <submittedName>
        <fullName evidence="1">Ribosomal subunit interface protein</fullName>
    </submittedName>
</protein>
<dbReference type="Gene3D" id="3.30.160.100">
    <property type="entry name" value="Ribosome hibernation promotion factor-like"/>
    <property type="match status" value="1"/>
</dbReference>
<dbReference type="AlphaFoldDB" id="A0A366HQ02"/>
<evidence type="ECO:0000313" key="2">
    <source>
        <dbReference type="Proteomes" id="UP000253426"/>
    </source>
</evidence>
<gene>
    <name evidence="1" type="ORF">DES53_10483</name>
</gene>
<organism evidence="1 2">
    <name type="scientific">Roseimicrobium gellanilyticum</name>
    <dbReference type="NCBI Taxonomy" id="748857"/>
    <lineage>
        <taxon>Bacteria</taxon>
        <taxon>Pseudomonadati</taxon>
        <taxon>Verrucomicrobiota</taxon>
        <taxon>Verrucomicrobiia</taxon>
        <taxon>Verrucomicrobiales</taxon>
        <taxon>Verrucomicrobiaceae</taxon>
        <taxon>Roseimicrobium</taxon>
    </lineage>
</organism>
<dbReference type="EMBL" id="QNRR01000004">
    <property type="protein sequence ID" value="RBP44264.1"/>
    <property type="molecule type" value="Genomic_DNA"/>
</dbReference>
<dbReference type="InterPro" id="IPR003489">
    <property type="entry name" value="RHF/RaiA"/>
</dbReference>
<dbReference type="SUPFAM" id="SSF69754">
    <property type="entry name" value="Ribosome binding protein Y (YfiA homologue)"/>
    <property type="match status" value="1"/>
</dbReference>
<sequence length="138" mass="15545">MNRFTIMKTNTTTVPIHITPHHLTLTPALAGCVHGNVGKLSQYAHDALAAHVVLRRHHGTAEGKQFSASLRLAIPGRDLHASATHADLYSAITKMTRRLARLSRKRKTRRVRAARNLRRTRLMKRTVLMAQSREEDSL</sequence>
<comment type="caution">
    <text evidence="1">The sequence shown here is derived from an EMBL/GenBank/DDBJ whole genome shotgun (WGS) entry which is preliminary data.</text>
</comment>
<proteinExistence type="predicted"/>
<reference evidence="1 2" key="1">
    <citation type="submission" date="2018-06" db="EMBL/GenBank/DDBJ databases">
        <title>Genomic Encyclopedia of Type Strains, Phase IV (KMG-IV): sequencing the most valuable type-strain genomes for metagenomic binning, comparative biology and taxonomic classification.</title>
        <authorList>
            <person name="Goeker M."/>
        </authorList>
    </citation>
    <scope>NUCLEOTIDE SEQUENCE [LARGE SCALE GENOMIC DNA]</scope>
    <source>
        <strain evidence="1 2">DSM 25532</strain>
    </source>
</reference>
<dbReference type="Pfam" id="PF02482">
    <property type="entry name" value="Ribosomal_S30AE"/>
    <property type="match status" value="1"/>
</dbReference>
<dbReference type="PROSITE" id="PS51257">
    <property type="entry name" value="PROKAR_LIPOPROTEIN"/>
    <property type="match status" value="1"/>
</dbReference>
<keyword evidence="2" id="KW-1185">Reference proteome</keyword>
<accession>A0A366HQ02</accession>
<dbReference type="NCBIfam" id="TIGR00741">
    <property type="entry name" value="yfiA"/>
    <property type="match status" value="1"/>
</dbReference>
<dbReference type="OrthoDB" id="193930at2"/>
<name>A0A366HQ02_9BACT</name>
<dbReference type="InterPro" id="IPR036567">
    <property type="entry name" value="RHF-like"/>
</dbReference>
<dbReference type="Proteomes" id="UP000253426">
    <property type="component" value="Unassembled WGS sequence"/>
</dbReference>
<evidence type="ECO:0000313" key="1">
    <source>
        <dbReference type="EMBL" id="RBP44264.1"/>
    </source>
</evidence>